<organism evidence="2 3">
    <name type="scientific">Calocera cornea HHB12733</name>
    <dbReference type="NCBI Taxonomy" id="1353952"/>
    <lineage>
        <taxon>Eukaryota</taxon>
        <taxon>Fungi</taxon>
        <taxon>Dikarya</taxon>
        <taxon>Basidiomycota</taxon>
        <taxon>Agaricomycotina</taxon>
        <taxon>Dacrymycetes</taxon>
        <taxon>Dacrymycetales</taxon>
        <taxon>Dacrymycetaceae</taxon>
        <taxon>Calocera</taxon>
    </lineage>
</organism>
<name>A0A165CUR2_9BASI</name>
<feature type="compositionally biased region" description="Basic and acidic residues" evidence="1">
    <location>
        <begin position="17"/>
        <end position="32"/>
    </location>
</feature>
<dbReference type="EMBL" id="KV424108">
    <property type="protein sequence ID" value="KZT51430.1"/>
    <property type="molecule type" value="Genomic_DNA"/>
</dbReference>
<protein>
    <submittedName>
        <fullName evidence="2">Uncharacterized protein</fullName>
    </submittedName>
</protein>
<feature type="region of interest" description="Disordered" evidence="1">
    <location>
        <begin position="109"/>
        <end position="139"/>
    </location>
</feature>
<evidence type="ECO:0000256" key="1">
    <source>
        <dbReference type="SAM" id="MobiDB-lite"/>
    </source>
</evidence>
<accession>A0A165CUR2</accession>
<feature type="compositionally biased region" description="Basic and acidic residues" evidence="1">
    <location>
        <begin position="109"/>
        <end position="119"/>
    </location>
</feature>
<feature type="compositionally biased region" description="Basic residues" evidence="1">
    <location>
        <begin position="1"/>
        <end position="16"/>
    </location>
</feature>
<evidence type="ECO:0000313" key="3">
    <source>
        <dbReference type="Proteomes" id="UP000076842"/>
    </source>
</evidence>
<dbReference type="Proteomes" id="UP000076842">
    <property type="component" value="Unassembled WGS sequence"/>
</dbReference>
<dbReference type="AlphaFoldDB" id="A0A165CUR2"/>
<sequence length="170" mass="19867">MSRRKSIRHRRRNNHRMRNEEILGTAPEEKNTDNGLLNGATPEDSCTIEPPRVAAAAPEMCFLLEATEWAMDKLLDKWDSIAELGSIQRLPPASRALALPLHYGLREQVAKPHRPRTEHSYPAPKWYRRAPTPKPKPKDETEALLLRMRKFRRETDRMIVRMKHILEEFD</sequence>
<evidence type="ECO:0000313" key="2">
    <source>
        <dbReference type="EMBL" id="KZT51430.1"/>
    </source>
</evidence>
<gene>
    <name evidence="2" type="ORF">CALCODRAFT_487938</name>
</gene>
<feature type="region of interest" description="Disordered" evidence="1">
    <location>
        <begin position="1"/>
        <end position="35"/>
    </location>
</feature>
<proteinExistence type="predicted"/>
<keyword evidence="3" id="KW-1185">Reference proteome</keyword>
<dbReference type="InParanoid" id="A0A165CUR2"/>
<reference evidence="2 3" key="1">
    <citation type="journal article" date="2016" name="Mol. Biol. Evol.">
        <title>Comparative Genomics of Early-Diverging Mushroom-Forming Fungi Provides Insights into the Origins of Lignocellulose Decay Capabilities.</title>
        <authorList>
            <person name="Nagy L.G."/>
            <person name="Riley R."/>
            <person name="Tritt A."/>
            <person name="Adam C."/>
            <person name="Daum C."/>
            <person name="Floudas D."/>
            <person name="Sun H."/>
            <person name="Yadav J.S."/>
            <person name="Pangilinan J."/>
            <person name="Larsson K.H."/>
            <person name="Matsuura K."/>
            <person name="Barry K."/>
            <person name="Labutti K."/>
            <person name="Kuo R."/>
            <person name="Ohm R.A."/>
            <person name="Bhattacharya S.S."/>
            <person name="Shirouzu T."/>
            <person name="Yoshinaga Y."/>
            <person name="Martin F.M."/>
            <person name="Grigoriev I.V."/>
            <person name="Hibbett D.S."/>
        </authorList>
    </citation>
    <scope>NUCLEOTIDE SEQUENCE [LARGE SCALE GENOMIC DNA]</scope>
    <source>
        <strain evidence="2 3">HHB12733</strain>
    </source>
</reference>